<dbReference type="PANTHER" id="PTHR33053">
    <property type="entry name" value="PROTEIN, PUTATIVE-RELATED"/>
    <property type="match status" value="1"/>
</dbReference>
<name>A0ABM4C8S0_HYDVU</name>
<evidence type="ECO:0000313" key="1">
    <source>
        <dbReference type="Proteomes" id="UP001652625"/>
    </source>
</evidence>
<dbReference type="PANTHER" id="PTHR33053:SF9">
    <property type="entry name" value="AGAP000105-PA"/>
    <property type="match status" value="1"/>
</dbReference>
<dbReference type="Proteomes" id="UP001652625">
    <property type="component" value="Chromosome 07"/>
</dbReference>
<dbReference type="RefSeq" id="XP_065658034.1">
    <property type="nucleotide sequence ID" value="XM_065801962.1"/>
</dbReference>
<protein>
    <submittedName>
        <fullName evidence="2">Uncharacterized protein LOC136082551</fullName>
    </submittedName>
</protein>
<gene>
    <name evidence="2" type="primary">LOC136082551</name>
</gene>
<proteinExistence type="predicted"/>
<organism evidence="1 2">
    <name type="scientific">Hydra vulgaris</name>
    <name type="common">Hydra</name>
    <name type="synonym">Hydra attenuata</name>
    <dbReference type="NCBI Taxonomy" id="6087"/>
    <lineage>
        <taxon>Eukaryota</taxon>
        <taxon>Metazoa</taxon>
        <taxon>Cnidaria</taxon>
        <taxon>Hydrozoa</taxon>
        <taxon>Hydroidolina</taxon>
        <taxon>Anthoathecata</taxon>
        <taxon>Aplanulata</taxon>
        <taxon>Hydridae</taxon>
        <taxon>Hydra</taxon>
    </lineage>
</organism>
<reference evidence="2" key="1">
    <citation type="submission" date="2025-08" db="UniProtKB">
        <authorList>
            <consortium name="RefSeq"/>
        </authorList>
    </citation>
    <scope>IDENTIFICATION</scope>
</reference>
<evidence type="ECO:0000313" key="2">
    <source>
        <dbReference type="RefSeq" id="XP_065658034.1"/>
    </source>
</evidence>
<accession>A0ABM4C8S0</accession>
<dbReference type="GeneID" id="136082551"/>
<keyword evidence="1" id="KW-1185">Reference proteome</keyword>
<sequence length="215" mass="24587">MYEQETEFVCLGIKSKLVSLLAVTCSDNWINNYVYLVFSIDSLPQFKSSAKQLLPLLCLVQLGKKLYKPFIILIFCELSKPKSAEIFLADFVTEFSFLKKYGLFLNGIHFNIHAKVFFCNAPVPEFIKSIKGHNAYYGCERRIQKGECVDISTAFLKVNSIRRTDAAFACYEQEGHHKPEVVPLLLKLNIGHVSQFPLEYMHLVCLGATRRLLLH</sequence>